<keyword evidence="4" id="KW-1185">Reference proteome</keyword>
<dbReference type="SUPFAM" id="SSF53743">
    <property type="entry name" value="FucI/AraA N-terminal and middle domains"/>
    <property type="match status" value="1"/>
</dbReference>
<evidence type="ECO:0000313" key="4">
    <source>
        <dbReference type="Proteomes" id="UP000070163"/>
    </source>
</evidence>
<comment type="caution">
    <text evidence="3">The sequence shown here is derived from an EMBL/GenBank/DDBJ whole genome shotgun (WGS) entry which is preliminary data.</text>
</comment>
<gene>
    <name evidence="3" type="ORF">AKJ57_01985</name>
</gene>
<name>A0A133UAL8_9EURY</name>
<protein>
    <recommendedName>
        <fullName evidence="5">Fucose isomerase</fullName>
    </recommendedName>
</protein>
<dbReference type="InterPro" id="IPR009015">
    <property type="entry name" value="Fucose_isomerase_N/cen_sf"/>
</dbReference>
<dbReference type="GO" id="GO:0005996">
    <property type="term" value="P:monosaccharide metabolic process"/>
    <property type="evidence" value="ECO:0007669"/>
    <property type="project" value="InterPro"/>
</dbReference>
<dbReference type="GO" id="GO:0005737">
    <property type="term" value="C:cytoplasm"/>
    <property type="evidence" value="ECO:0007669"/>
    <property type="project" value="InterPro"/>
</dbReference>
<evidence type="ECO:0000256" key="1">
    <source>
        <dbReference type="ARBA" id="ARBA00023235"/>
    </source>
</evidence>
<reference evidence="3 4" key="1">
    <citation type="journal article" date="2016" name="Sci. Rep.">
        <title>Metabolic traits of an uncultured archaeal lineage -MSBL1- from brine pools of the Red Sea.</title>
        <authorList>
            <person name="Mwirichia R."/>
            <person name="Alam I."/>
            <person name="Rashid M."/>
            <person name="Vinu M."/>
            <person name="Ba-Alawi W."/>
            <person name="Anthony Kamau A."/>
            <person name="Kamanda Ngugi D."/>
            <person name="Goker M."/>
            <person name="Klenk H.P."/>
            <person name="Bajic V."/>
            <person name="Stingl U."/>
        </authorList>
    </citation>
    <scope>NUCLEOTIDE SEQUENCE [LARGE SCALE GENOMIC DNA]</scope>
    <source>
        <strain evidence="3">SCGC-AAA259A05</strain>
    </source>
</reference>
<dbReference type="EMBL" id="LHXJ01000016">
    <property type="protein sequence ID" value="KXA91223.1"/>
    <property type="molecule type" value="Genomic_DNA"/>
</dbReference>
<keyword evidence="1" id="KW-0413">Isomerase</keyword>
<dbReference type="Proteomes" id="UP000070163">
    <property type="component" value="Unassembled WGS sequence"/>
</dbReference>
<organism evidence="3 4">
    <name type="scientific">candidate division MSBL1 archaeon SCGC-AAA259A05</name>
    <dbReference type="NCBI Taxonomy" id="1698259"/>
    <lineage>
        <taxon>Archaea</taxon>
        <taxon>Methanobacteriati</taxon>
        <taxon>Methanobacteriota</taxon>
        <taxon>candidate division MSBL1</taxon>
    </lineage>
</organism>
<dbReference type="GO" id="GO:0016861">
    <property type="term" value="F:intramolecular oxidoreductase activity, interconverting aldoses and ketoses"/>
    <property type="evidence" value="ECO:0007669"/>
    <property type="project" value="InterPro"/>
</dbReference>
<evidence type="ECO:0000313" key="3">
    <source>
        <dbReference type="EMBL" id="KXA91223.1"/>
    </source>
</evidence>
<dbReference type="PANTHER" id="PTHR36120:SF1">
    <property type="entry name" value="L-FUCOSE ISOMERASE C-TERMINAL DOMAIN-CONTAINING PROTEIN"/>
    <property type="match status" value="1"/>
</dbReference>
<sequence length="447" mass="50344">MTRVAVIFIAPSSGALGEPPSSDEWIEEKVEEVLDNLNELFPEIEFVPYRVEEPADVSEFTKKEERATGYLVFVLNSVRGLIRPILQSGKPTILVGETYGGAGEYLPEHSRAQSLDMPVVGISTRDITNKKVLKNVKFLDVIGNLRNSKVMFIVSPAEKQLMDYEYPLSVDLWSSLRSVQTITGITPVTLDTEKFVEKYYDRVDENEAEDVADRWIEESVENEEEKIDEIKKSAKLYLAIKKSADDYDVDAVAIDCIVLYRNDLLPAWPCLAFMEMYKEGETVPVCEADPYAATALLVMKYLADLPGFINDPSPDDLTQEVVYYHCYAPVNPHGSSEKSVPFRITPAHLGGKHASVCTELPTNETITVIGLDPENGNLPFHTAEAVRNERSDHSCSTKLVGKTNTEALAKNWKWRSGWHRVAFYGDWREEIKKLARLLSLNVIEEDK</sequence>
<proteinExistence type="predicted"/>
<accession>A0A133UAL8</accession>
<dbReference type="AlphaFoldDB" id="A0A133UAL8"/>
<evidence type="ECO:0008006" key="5">
    <source>
        <dbReference type="Google" id="ProtNLM"/>
    </source>
</evidence>
<keyword evidence="2" id="KW-0119">Carbohydrate metabolism</keyword>
<evidence type="ECO:0000256" key="2">
    <source>
        <dbReference type="ARBA" id="ARBA00023277"/>
    </source>
</evidence>
<dbReference type="PANTHER" id="PTHR36120">
    <property type="entry name" value="FUCOSE ISOMERASE"/>
    <property type="match status" value="1"/>
</dbReference>